<feature type="domain" description="Ribosome maturation factor RimP N-terminal" evidence="3">
    <location>
        <begin position="10"/>
        <end position="83"/>
    </location>
</feature>
<keyword evidence="1" id="KW-0963">Cytoplasm</keyword>
<dbReference type="FunFam" id="3.30.300.70:FF:000001">
    <property type="entry name" value="Ribosome maturation factor RimP"/>
    <property type="match status" value="1"/>
</dbReference>
<keyword evidence="2" id="KW-0690">Ribosome biogenesis</keyword>
<evidence type="ECO:0000256" key="1">
    <source>
        <dbReference type="ARBA" id="ARBA00022490"/>
    </source>
</evidence>
<evidence type="ECO:0000256" key="2">
    <source>
        <dbReference type="ARBA" id="ARBA00022517"/>
    </source>
</evidence>
<dbReference type="AlphaFoldDB" id="A0A382FBE0"/>
<dbReference type="InterPro" id="IPR028998">
    <property type="entry name" value="RimP_C"/>
</dbReference>
<dbReference type="Gene3D" id="2.30.30.180">
    <property type="entry name" value="Ribosome maturation factor RimP, C-terminal domain"/>
    <property type="match status" value="1"/>
</dbReference>
<sequence>MEQTHRVEELIAQSLEALGFELVRVRYGGSARPTLQIMIERQDHQPMTVDDCATASKSISALFDVEDPIGGAYNLEVSSPGLDRPLTRISDLERFTGFHAKIEMTAPIDGRTRFRGQVLGVEDGKVWISADEGTSVVPFETIKKAKLILTDELISATQLQKRM</sequence>
<dbReference type="NCBIfam" id="NF000932">
    <property type="entry name" value="PRK00092.2-5"/>
    <property type="match status" value="1"/>
</dbReference>
<dbReference type="Gene3D" id="3.30.300.70">
    <property type="entry name" value="RimP-like superfamily, N-terminal"/>
    <property type="match status" value="1"/>
</dbReference>
<organism evidence="5">
    <name type="scientific">marine metagenome</name>
    <dbReference type="NCBI Taxonomy" id="408172"/>
    <lineage>
        <taxon>unclassified sequences</taxon>
        <taxon>metagenomes</taxon>
        <taxon>ecological metagenomes</taxon>
    </lineage>
</organism>
<dbReference type="Pfam" id="PF02576">
    <property type="entry name" value="RimP_N"/>
    <property type="match status" value="1"/>
</dbReference>
<dbReference type="HAMAP" id="MF_01077">
    <property type="entry name" value="RimP"/>
    <property type="match status" value="1"/>
</dbReference>
<gene>
    <name evidence="5" type="ORF">METZ01_LOCUS213262</name>
</gene>
<reference evidence="5" key="1">
    <citation type="submission" date="2018-05" db="EMBL/GenBank/DDBJ databases">
        <authorList>
            <person name="Lanie J.A."/>
            <person name="Ng W.-L."/>
            <person name="Kazmierczak K.M."/>
            <person name="Andrzejewski T.M."/>
            <person name="Davidsen T.M."/>
            <person name="Wayne K.J."/>
            <person name="Tettelin H."/>
            <person name="Glass J.I."/>
            <person name="Rusch D."/>
            <person name="Podicherti R."/>
            <person name="Tsui H.-C.T."/>
            <person name="Winkler M.E."/>
        </authorList>
    </citation>
    <scope>NUCLEOTIDE SEQUENCE</scope>
</reference>
<accession>A0A382FBE0</accession>
<evidence type="ECO:0000313" key="5">
    <source>
        <dbReference type="EMBL" id="SVB60408.1"/>
    </source>
</evidence>
<dbReference type="InterPro" id="IPR036847">
    <property type="entry name" value="RimP_C_sf"/>
</dbReference>
<evidence type="ECO:0000259" key="3">
    <source>
        <dbReference type="Pfam" id="PF02576"/>
    </source>
</evidence>
<dbReference type="InterPro" id="IPR003728">
    <property type="entry name" value="Ribosome_maturation_RimP"/>
</dbReference>
<protein>
    <recommendedName>
        <fullName evidence="6">Ribosome maturation factor RimP N-terminal domain-containing protein</fullName>
    </recommendedName>
</protein>
<dbReference type="PANTHER" id="PTHR33867">
    <property type="entry name" value="RIBOSOME MATURATION FACTOR RIMP"/>
    <property type="match status" value="1"/>
</dbReference>
<proteinExistence type="inferred from homology"/>
<dbReference type="Pfam" id="PF17384">
    <property type="entry name" value="DUF150_C"/>
    <property type="match status" value="1"/>
</dbReference>
<dbReference type="GO" id="GO:0006412">
    <property type="term" value="P:translation"/>
    <property type="evidence" value="ECO:0007669"/>
    <property type="project" value="TreeGrafter"/>
</dbReference>
<feature type="domain" description="Ribosome maturation factor RimP C-terminal" evidence="4">
    <location>
        <begin position="86"/>
        <end position="150"/>
    </location>
</feature>
<dbReference type="PANTHER" id="PTHR33867:SF1">
    <property type="entry name" value="RIBOSOME MATURATION FACTOR RIMP"/>
    <property type="match status" value="1"/>
</dbReference>
<dbReference type="InterPro" id="IPR035956">
    <property type="entry name" value="RimP_N_sf"/>
</dbReference>
<dbReference type="CDD" id="cd01734">
    <property type="entry name" value="YlxS_C"/>
    <property type="match status" value="1"/>
</dbReference>
<dbReference type="SUPFAM" id="SSF74942">
    <property type="entry name" value="YhbC-like, C-terminal domain"/>
    <property type="match status" value="1"/>
</dbReference>
<dbReference type="GO" id="GO:0000028">
    <property type="term" value="P:ribosomal small subunit assembly"/>
    <property type="evidence" value="ECO:0007669"/>
    <property type="project" value="TreeGrafter"/>
</dbReference>
<evidence type="ECO:0008006" key="6">
    <source>
        <dbReference type="Google" id="ProtNLM"/>
    </source>
</evidence>
<dbReference type="GO" id="GO:0005829">
    <property type="term" value="C:cytosol"/>
    <property type="evidence" value="ECO:0007669"/>
    <property type="project" value="TreeGrafter"/>
</dbReference>
<dbReference type="EMBL" id="UINC01049076">
    <property type="protein sequence ID" value="SVB60408.1"/>
    <property type="molecule type" value="Genomic_DNA"/>
</dbReference>
<name>A0A382FBE0_9ZZZZ</name>
<evidence type="ECO:0000259" key="4">
    <source>
        <dbReference type="Pfam" id="PF17384"/>
    </source>
</evidence>
<dbReference type="InterPro" id="IPR028989">
    <property type="entry name" value="RimP_N"/>
</dbReference>
<dbReference type="SUPFAM" id="SSF75420">
    <property type="entry name" value="YhbC-like, N-terminal domain"/>
    <property type="match status" value="1"/>
</dbReference>